<dbReference type="InterPro" id="IPR029045">
    <property type="entry name" value="ClpP/crotonase-like_dom_sf"/>
</dbReference>
<dbReference type="AlphaFoldDB" id="A0AAU3HNP1"/>
<reference evidence="1" key="1">
    <citation type="submission" date="2022-10" db="EMBL/GenBank/DDBJ databases">
        <title>The complete genomes of actinobacterial strains from the NBC collection.</title>
        <authorList>
            <person name="Joergensen T.S."/>
            <person name="Alvarez Arevalo M."/>
            <person name="Sterndorff E.B."/>
            <person name="Faurdal D."/>
            <person name="Vuksanovic O."/>
            <person name="Mourched A.-S."/>
            <person name="Charusanti P."/>
            <person name="Shaw S."/>
            <person name="Blin K."/>
            <person name="Weber T."/>
        </authorList>
    </citation>
    <scope>NUCLEOTIDE SEQUENCE</scope>
    <source>
        <strain evidence="1">NBC_01393</strain>
    </source>
</reference>
<dbReference type="GO" id="GO:0006635">
    <property type="term" value="P:fatty acid beta-oxidation"/>
    <property type="evidence" value="ECO:0007669"/>
    <property type="project" value="TreeGrafter"/>
</dbReference>
<proteinExistence type="predicted"/>
<name>A0AAU3HNP1_9ACTN</name>
<dbReference type="NCBIfam" id="NF042432">
    <property type="entry name" value="DHPACoAdixog_DpgC"/>
    <property type="match status" value="1"/>
</dbReference>
<protein>
    <submittedName>
        <fullName evidence="1">Enoyl-CoA hydratase/isomerase family protein</fullName>
    </submittedName>
</protein>
<dbReference type="Gene3D" id="3.90.226.10">
    <property type="entry name" value="2-enoyl-CoA Hydratase, Chain A, domain 1"/>
    <property type="match status" value="1"/>
</dbReference>
<dbReference type="PANTHER" id="PTHR11941">
    <property type="entry name" value="ENOYL-COA HYDRATASE-RELATED"/>
    <property type="match status" value="1"/>
</dbReference>
<evidence type="ECO:0000313" key="1">
    <source>
        <dbReference type="EMBL" id="WTZ06600.1"/>
    </source>
</evidence>
<organism evidence="1">
    <name type="scientific">Streptomyces sp. NBC_01393</name>
    <dbReference type="NCBI Taxonomy" id="2903851"/>
    <lineage>
        <taxon>Bacteria</taxon>
        <taxon>Bacillati</taxon>
        <taxon>Actinomycetota</taxon>
        <taxon>Actinomycetes</taxon>
        <taxon>Kitasatosporales</taxon>
        <taxon>Streptomycetaceae</taxon>
        <taxon>Streptomyces</taxon>
    </lineage>
</organism>
<dbReference type="CDD" id="cd06558">
    <property type="entry name" value="crotonase-like"/>
    <property type="match status" value="1"/>
</dbReference>
<dbReference type="Pfam" id="PF00378">
    <property type="entry name" value="ECH_1"/>
    <property type="match status" value="1"/>
</dbReference>
<dbReference type="PANTHER" id="PTHR11941:SF54">
    <property type="entry name" value="ENOYL-COA HYDRATASE, MITOCHONDRIAL"/>
    <property type="match status" value="1"/>
</dbReference>
<evidence type="ECO:0000313" key="2">
    <source>
        <dbReference type="EMBL" id="WTZ14486.1"/>
    </source>
</evidence>
<accession>A0AAU3HNP1</accession>
<dbReference type="GO" id="GO:0003824">
    <property type="term" value="F:catalytic activity"/>
    <property type="evidence" value="ECO:0007669"/>
    <property type="project" value="UniProtKB-ARBA"/>
</dbReference>
<dbReference type="SUPFAM" id="SSF52096">
    <property type="entry name" value="ClpP/crotonase"/>
    <property type="match status" value="1"/>
</dbReference>
<sequence>MTFPLTGDLNQDSAVLTEVTSAGEAVLAALPPKPARDTEQQGRADQVHTSGRALRAAFLRHHTEAVYDELTGGGPRPRIDELVEAAAEAFPGLVPTREQLAAEQELPQAEKEGREIDQGIFFHEVLRSPQAGRHLLDSMRKPTRRALDLLPEFRRTGHLRLGAVDIERGGDGGARLTVVNNHCLNAEDNRHVEDMETAVDLTLLDPGVKVGVLRGGVMDHPRYQGRRVFSAGINLAHLHEGRIGYVDFLLRRELGYIAKLLRGHCPDQSSAWPAPLPDKPWVAAVDTFAIGGGAQLLLAFDHVIGAADSYFSLPAAQEGIVPGAGNLRLGRITNGRVSRQVILWGRKIWAHEPDGRLLFDEVVDPKEVGDAADRAVARLASPAVLANKRMLNLAEEPPEQFRLYMAEFALQQAVRLYADDVLGKVHRFAGKSRSVRGTVAA</sequence>
<dbReference type="InterPro" id="IPR053482">
    <property type="entry name" value="DPA-CoA_Dioxygenase"/>
</dbReference>
<dbReference type="EMBL" id="CP109546">
    <property type="protein sequence ID" value="WTZ14486.1"/>
    <property type="molecule type" value="Genomic_DNA"/>
</dbReference>
<gene>
    <name evidence="1" type="ORF">OG699_00265</name>
    <name evidence="2" type="ORF">OG699_44995</name>
</gene>
<dbReference type="Gene3D" id="1.20.58.1300">
    <property type="match status" value="1"/>
</dbReference>
<dbReference type="EMBL" id="CP109546">
    <property type="protein sequence ID" value="WTZ06600.1"/>
    <property type="molecule type" value="Genomic_DNA"/>
</dbReference>
<dbReference type="InterPro" id="IPR001753">
    <property type="entry name" value="Enoyl-CoA_hydra/iso"/>
</dbReference>